<dbReference type="InterPro" id="IPR050752">
    <property type="entry name" value="C2H2-ZF_domain"/>
</dbReference>
<gene>
    <name evidence="16" type="primary">LOC106073491</name>
</gene>
<dbReference type="GeneID" id="106073491"/>
<dbReference type="Pfam" id="PF00651">
    <property type="entry name" value="BTB"/>
    <property type="match status" value="1"/>
</dbReference>
<keyword evidence="2" id="KW-0479">Metal-binding</keyword>
<dbReference type="RefSeq" id="XP_055899953.1">
    <property type="nucleotide sequence ID" value="XM_056043978.1"/>
</dbReference>
<feature type="region of interest" description="Disordered" evidence="12">
    <location>
        <begin position="1533"/>
        <end position="1583"/>
    </location>
</feature>
<feature type="coiled-coil region" evidence="11">
    <location>
        <begin position="710"/>
        <end position="762"/>
    </location>
</feature>
<evidence type="ECO:0000256" key="1">
    <source>
        <dbReference type="ARBA" id="ARBA00004123"/>
    </source>
</evidence>
<dbReference type="GO" id="GO:0000981">
    <property type="term" value="F:DNA-binding transcription factor activity, RNA polymerase II-specific"/>
    <property type="evidence" value="ECO:0007669"/>
    <property type="project" value="TreeGrafter"/>
</dbReference>
<dbReference type="OrthoDB" id="6102811at2759"/>
<evidence type="ECO:0000313" key="15">
    <source>
        <dbReference type="Proteomes" id="UP001165740"/>
    </source>
</evidence>
<name>A0A9W3BKI9_BIOGL</name>
<evidence type="ECO:0000256" key="7">
    <source>
        <dbReference type="ARBA" id="ARBA00023125"/>
    </source>
</evidence>
<feature type="region of interest" description="Disordered" evidence="12">
    <location>
        <begin position="1797"/>
        <end position="1844"/>
    </location>
</feature>
<keyword evidence="7" id="KW-0238">DNA-binding</keyword>
<evidence type="ECO:0000256" key="2">
    <source>
        <dbReference type="ARBA" id="ARBA00022723"/>
    </source>
</evidence>
<feature type="domain" description="C2H2-type" evidence="14">
    <location>
        <begin position="2071"/>
        <end position="2099"/>
    </location>
</feature>
<keyword evidence="9" id="KW-0539">Nucleus</keyword>
<keyword evidence="4 10" id="KW-0863">Zinc-finger</keyword>
<feature type="compositionally biased region" description="Low complexity" evidence="12">
    <location>
        <begin position="1546"/>
        <end position="1563"/>
    </location>
</feature>
<dbReference type="FunFam" id="3.30.160.60:FF:000446">
    <property type="entry name" value="Zinc finger protein"/>
    <property type="match status" value="1"/>
</dbReference>
<dbReference type="PROSITE" id="PS00028">
    <property type="entry name" value="ZINC_FINGER_C2H2_1"/>
    <property type="match status" value="4"/>
</dbReference>
<dbReference type="SMART" id="SM00225">
    <property type="entry name" value="BTB"/>
    <property type="match status" value="1"/>
</dbReference>
<feature type="domain" description="BTB" evidence="13">
    <location>
        <begin position="1012"/>
        <end position="1104"/>
    </location>
</feature>
<dbReference type="PROSITE" id="PS50097">
    <property type="entry name" value="BTB"/>
    <property type="match status" value="1"/>
</dbReference>
<dbReference type="SUPFAM" id="SSF54695">
    <property type="entry name" value="POZ domain"/>
    <property type="match status" value="1"/>
</dbReference>
<evidence type="ECO:0000259" key="14">
    <source>
        <dbReference type="PROSITE" id="PS50157"/>
    </source>
</evidence>
<dbReference type="Gene3D" id="3.30.160.60">
    <property type="entry name" value="Classic Zinc Finger"/>
    <property type="match status" value="3"/>
</dbReference>
<evidence type="ECO:0000256" key="4">
    <source>
        <dbReference type="ARBA" id="ARBA00022771"/>
    </source>
</evidence>
<dbReference type="GO" id="GO:0000978">
    <property type="term" value="F:RNA polymerase II cis-regulatory region sequence-specific DNA binding"/>
    <property type="evidence" value="ECO:0007669"/>
    <property type="project" value="TreeGrafter"/>
</dbReference>
<organism evidence="15 16">
    <name type="scientific">Biomphalaria glabrata</name>
    <name type="common">Bloodfluke planorb</name>
    <name type="synonym">Freshwater snail</name>
    <dbReference type="NCBI Taxonomy" id="6526"/>
    <lineage>
        <taxon>Eukaryota</taxon>
        <taxon>Metazoa</taxon>
        <taxon>Spiralia</taxon>
        <taxon>Lophotrochozoa</taxon>
        <taxon>Mollusca</taxon>
        <taxon>Gastropoda</taxon>
        <taxon>Heterobranchia</taxon>
        <taxon>Euthyneura</taxon>
        <taxon>Panpulmonata</taxon>
        <taxon>Hygrophila</taxon>
        <taxon>Lymnaeoidea</taxon>
        <taxon>Planorbidae</taxon>
        <taxon>Biomphalaria</taxon>
    </lineage>
</organism>
<feature type="compositionally biased region" description="Polar residues" evidence="12">
    <location>
        <begin position="1800"/>
        <end position="1815"/>
    </location>
</feature>
<evidence type="ECO:0000256" key="12">
    <source>
        <dbReference type="SAM" id="MobiDB-lite"/>
    </source>
</evidence>
<evidence type="ECO:0000256" key="11">
    <source>
        <dbReference type="SAM" id="Coils"/>
    </source>
</evidence>
<dbReference type="InterPro" id="IPR000210">
    <property type="entry name" value="BTB/POZ_dom"/>
</dbReference>
<feature type="compositionally biased region" description="Polar residues" evidence="12">
    <location>
        <begin position="1919"/>
        <end position="1931"/>
    </location>
</feature>
<dbReference type="SMART" id="SM00355">
    <property type="entry name" value="ZnF_C2H2"/>
    <property type="match status" value="6"/>
</dbReference>
<feature type="region of interest" description="Disordered" evidence="12">
    <location>
        <begin position="401"/>
        <end position="423"/>
    </location>
</feature>
<evidence type="ECO:0000256" key="5">
    <source>
        <dbReference type="ARBA" id="ARBA00022833"/>
    </source>
</evidence>
<evidence type="ECO:0000259" key="13">
    <source>
        <dbReference type="PROSITE" id="PS50097"/>
    </source>
</evidence>
<dbReference type="InterPro" id="IPR011333">
    <property type="entry name" value="SKP1/BTB/POZ_sf"/>
</dbReference>
<evidence type="ECO:0000256" key="9">
    <source>
        <dbReference type="ARBA" id="ARBA00023242"/>
    </source>
</evidence>
<dbReference type="InterPro" id="IPR036236">
    <property type="entry name" value="Znf_C2H2_sf"/>
</dbReference>
<evidence type="ECO:0000313" key="16">
    <source>
        <dbReference type="RefSeq" id="XP_055899953.1"/>
    </source>
</evidence>
<evidence type="ECO:0000256" key="6">
    <source>
        <dbReference type="ARBA" id="ARBA00023015"/>
    </source>
</evidence>
<comment type="subcellular location">
    <subcellularLocation>
        <location evidence="1">Nucleus</location>
    </subcellularLocation>
</comment>
<reference evidence="16" key="1">
    <citation type="submission" date="2025-08" db="UniProtKB">
        <authorList>
            <consortium name="RefSeq"/>
        </authorList>
    </citation>
    <scope>IDENTIFICATION</scope>
</reference>
<dbReference type="PANTHER" id="PTHR24384">
    <property type="entry name" value="FINGER PUTATIVE TRANSCRIPTION FACTOR FAMILY-RELATED"/>
    <property type="match status" value="1"/>
</dbReference>
<dbReference type="Proteomes" id="UP001165740">
    <property type="component" value="Chromosome 10"/>
</dbReference>
<feature type="compositionally biased region" description="Polar residues" evidence="12">
    <location>
        <begin position="1633"/>
        <end position="1651"/>
    </location>
</feature>
<evidence type="ECO:0000256" key="8">
    <source>
        <dbReference type="ARBA" id="ARBA00023163"/>
    </source>
</evidence>
<keyword evidence="11" id="KW-0175">Coiled coil</keyword>
<dbReference type="SUPFAM" id="SSF57667">
    <property type="entry name" value="beta-beta-alpha zinc fingers"/>
    <property type="match status" value="2"/>
</dbReference>
<dbReference type="InterPro" id="IPR013087">
    <property type="entry name" value="Znf_C2H2_type"/>
</dbReference>
<dbReference type="OMA" id="QSCENIV"/>
<evidence type="ECO:0000256" key="3">
    <source>
        <dbReference type="ARBA" id="ARBA00022737"/>
    </source>
</evidence>
<keyword evidence="15" id="KW-1185">Reference proteome</keyword>
<dbReference type="PANTHER" id="PTHR24384:SF189">
    <property type="entry name" value="C2H2-TYPE DOMAIN-CONTAINING PROTEIN-RELATED"/>
    <property type="match status" value="1"/>
</dbReference>
<sequence length="2523" mass="280160">MESDEEEDSNSLLSLSLLQTDNGSAMTLSTNQTNTWSSSADGAVSDMVNQFSPVSPADSYHGQVLAASNDDGFNRFYNFRSSENHQHVNKSSSFIRTDSSAISVDSSFQSLTRINTGDFSHSGSGAGHGSGFFDQTLDARGSEEYINKDPESSFRSNQYEHIPQTRLDSTTKANQTNLNHNEGYSNIMNISVVSESDGKMDIFESRTRQNNFIKDIDNFYEQSLNKSSMKSGPNNDILLDRKHVELSNFDVFDDFPSSNRDFTQSSSKLDASLVTRINQQGSFHHQQGGFDMCQTSSVPKHSALISFLNSGSQLINSSTSIESTSKRIPPIPCSGFNGFNINEYVRSGSSSQKKPSFIQNNEIPSDFQPVFHSDFTGQQKLSPEPHVNFDHSNLADDQTISRQQSKSLQEPKDYVNKWSGRPRAHRKMARLLGSDVKEQFNIQETSKSSNGSVSHSKNSYQPVLQNDFASNGRNFLTMDEELDIRASQQQERQFLRKGETLTRHQVSQRELGFMQSAAFSLDATSMSSSSTKDSMNNILANQQFLIQSQLDLDFHSSLSQRDIDLSPHFGLQTVSKEFEADQSNVSAGQDLITFAQSHLQHINQQDLSLTDNLGLGSHHSQELNLDAYFATPSEKEVTFGRKSASDVQRDNGDTADFNIEEFMNHKDIGQVYFDRSDLPQDMTLYQKTEKQVSSEIPMVTKDKLRAHHSVMDKQSDISELQKELTKTSAKESMKRVRTPRDINRALEILQGLQEHEQEEERRKAVQLRQQQYRSSAIGASPKKTFHNKHLVEQMGISIQPFLGQSSHFIEDQSVNNLLDQSQLIINDAHQDGNVLLTQYQQKSFIPVHQPNIVNAQNKKDSQNSHQNVSDLTYHAVKTFPNSMKDMGSSQSTSVFINQHSNLASMLTANSTVISELPNQEPRSVHFQGQQTELDSLAGKIQSQPGNLGAEPTAKRRNESVLNENRDKKIRVADANTQISEDFYASASSRQQEDLLMSSRKSLYAMMTREEFCDAVLSTPKQTVKIHQAVLCSMSQYLSTLLLNMKPNPSTVAASSEPISPSTFYFSNSVSNQGVLLLVNCETIKPSSISAFLVFIYLGKTEFSESNILDLYILACSLKVTSLEDLCKKFMWSTQMPDDHIKVPQLLVFSHKSETRDQSSMAELGAPKVFEDKSINTASNVKYMEVSTQTDRSTTESGGGGQEEWVMLKKTKQKTVSPSKGPLLNKSNQSCENIVNCKVGKKGWLSPKKHKLESPSEVGHTSKDNFLKIGNIEVSKVNDAVQRLEERNASNQQTFFQLVDTEQSVDTNTDAPEKPFGINFPLECQNKLPAGSPLSHSGPSLHKRTTVEIAAAAAAAKLSAHSYGTRLARGNGRPPSYATLVSVQEKKKAMSQKEKAIPAVSKKKDFIKSNPPIEYSPGHNNVQLPTTESLQAILENKCEDKITTNKSASNTSNLSVKRPIKKSIVHRTEFLRNAFTKDTFLDAESVNVKSDISSALMNEYMDTGDGNDCTFIDSIVNTIEAENMDFQKVISDLDNELNRSPPPAPTPVSSSVSSTSLASPLKSPQLSLATSESSSPVKAKSTPQGFRKRLIHMMNSENSTFLQVALPVSQAQAAMTLSSSQIDAQASVFQPSPEVTLNNCQPEPKQTSSTGEMTLPSKLNLDLTKSLNKSSSTCSEATLYNLKENYSYANSYLQNIEEEDLESPIQNKHSVSLLESSLNKHTLMTAMEVCDIAAIKTQDKAVSSPLSNFSLMTDRDLGLKDSQIQSFDHKIFKRKKKIKVRKLPVAEVELLTSKSKKCDSENSLTKARQRKVTGSDSEGGGGGRLKKLSADRPQTQANVRPPPKKRAKMELELMKAANEVKTKNVDTKMRELEKCCVSENASDASTPTCAVQENELTTIGEVTSDRNMTTVDKKPPENKVGQNLNKSSLSSTDQSIIEKDNVFLEETKLTSLLESKIKKTNCKKPITCTLCQSKFRRARRAVKHVLNHGVSSSEVMDNISFGQGEEQEACGVCGYVTKDQSYHYMHYHKYFKHGIPLPMGWKADRCEICGKECFNKFQLKEHMHTHKEGQGYICWICGQSFRSRNCFNSHVFHKHNQIRKYKCKVCEKCFKTWTQLKVHVRSHTGERPFSCTECEHRSSTQGNMRLHLTTHGLGKDKIQELMEKIAKNVTEMTPESLEQIMDNLVKETSANKKVDLKQPACKKTKSHAKSRQSTQENNKTDVIKSRKLVPDLKPKPLLLKFEGTELKRIFTQPLSQVEPPKLLRSLLNKTVANGNDITEEEKSIIQVNQNNKSEPGLVLDMGSLKGMLQQTPASLPPSTTVFIPMPDQDQVLQQQQFLQHPGTTNQSLLGYTAIPTFFLSGQTGSLDSGGSILTISDLTSSGLGVMSQTIQLVQPKGMSSVQLGGQDLVADNFIGNFVNVPVSEYTVISSGTDNCEGETVTLEYDFEDHGGVASAGRVLVGDDIVDNARNGENLRLAGAPSFGNILYLDCNSQSDKTLKVENSGKAEASSPVLVVAKNYPALKY</sequence>
<dbReference type="GO" id="GO:0008270">
    <property type="term" value="F:zinc ion binding"/>
    <property type="evidence" value="ECO:0007669"/>
    <property type="project" value="UniProtKB-KW"/>
</dbReference>
<feature type="region of interest" description="Disordered" evidence="12">
    <location>
        <begin position="1907"/>
        <end position="1931"/>
    </location>
</feature>
<evidence type="ECO:0000256" key="10">
    <source>
        <dbReference type="PROSITE-ProRule" id="PRU00042"/>
    </source>
</evidence>
<dbReference type="Gene3D" id="3.30.710.10">
    <property type="entry name" value="Potassium Channel Kv1.1, Chain A"/>
    <property type="match status" value="1"/>
</dbReference>
<keyword evidence="8" id="KW-0804">Transcription</keyword>
<feature type="region of interest" description="Disordered" evidence="12">
    <location>
        <begin position="1633"/>
        <end position="1655"/>
    </location>
</feature>
<feature type="compositionally biased region" description="Basic residues" evidence="12">
    <location>
        <begin position="2199"/>
        <end position="2209"/>
    </location>
</feature>
<feature type="compositionally biased region" description="Polar residues" evidence="12">
    <location>
        <begin position="1564"/>
        <end position="1583"/>
    </location>
</feature>
<dbReference type="GO" id="GO:0005634">
    <property type="term" value="C:nucleus"/>
    <property type="evidence" value="ECO:0007669"/>
    <property type="project" value="UniProtKB-SubCell"/>
</dbReference>
<feature type="domain" description="C2H2-type" evidence="14">
    <location>
        <begin position="2100"/>
        <end position="2127"/>
    </location>
</feature>
<proteinExistence type="predicted"/>
<dbReference type="PROSITE" id="PS50157">
    <property type="entry name" value="ZINC_FINGER_C2H2_2"/>
    <property type="match status" value="2"/>
</dbReference>
<keyword evidence="6" id="KW-0805">Transcription regulation</keyword>
<keyword evidence="5" id="KW-0862">Zinc</keyword>
<protein>
    <submittedName>
        <fullName evidence="16">Uncharacterized protein LOC106073491</fullName>
    </submittedName>
</protein>
<feature type="region of interest" description="Disordered" evidence="12">
    <location>
        <begin position="2196"/>
        <end position="2221"/>
    </location>
</feature>
<keyword evidence="3" id="KW-0677">Repeat</keyword>
<dbReference type="Pfam" id="PF00096">
    <property type="entry name" value="zf-C2H2"/>
    <property type="match status" value="1"/>
</dbReference>
<dbReference type="CDD" id="cd18186">
    <property type="entry name" value="BTB_POZ_ZBTB_KLHL-like"/>
    <property type="match status" value="1"/>
</dbReference>
<accession>A0A9W3BKI9</accession>